<feature type="chain" id="PRO_5012339854" description="DNA-binding protein" evidence="2">
    <location>
        <begin position="19"/>
        <end position="162"/>
    </location>
</feature>
<keyword evidence="1" id="KW-0472">Membrane</keyword>
<protein>
    <recommendedName>
        <fullName evidence="5">DNA-binding protein</fullName>
    </recommendedName>
</protein>
<evidence type="ECO:0000256" key="2">
    <source>
        <dbReference type="SAM" id="SignalP"/>
    </source>
</evidence>
<evidence type="ECO:0000313" key="3">
    <source>
        <dbReference type="EMBL" id="OIP38002.1"/>
    </source>
</evidence>
<gene>
    <name evidence="3" type="ORF">AUJ95_07395</name>
</gene>
<evidence type="ECO:0008006" key="5">
    <source>
        <dbReference type="Google" id="ProtNLM"/>
    </source>
</evidence>
<evidence type="ECO:0000313" key="4">
    <source>
        <dbReference type="Proteomes" id="UP000183085"/>
    </source>
</evidence>
<proteinExistence type="predicted"/>
<name>A0A1J5E070_9BACT</name>
<reference evidence="3 4" key="1">
    <citation type="journal article" date="2016" name="Environ. Microbiol.">
        <title>Genomic resolution of a cold subsurface aquifer community provides metabolic insights for novel microbes adapted to high CO concentrations.</title>
        <authorList>
            <person name="Probst A.J."/>
            <person name="Castelle C.J."/>
            <person name="Singh A."/>
            <person name="Brown C.T."/>
            <person name="Anantharaman K."/>
            <person name="Sharon I."/>
            <person name="Hug L.A."/>
            <person name="Burstein D."/>
            <person name="Emerson J.B."/>
            <person name="Thomas B.C."/>
            <person name="Banfield J.F."/>
        </authorList>
    </citation>
    <scope>NUCLEOTIDE SEQUENCE [LARGE SCALE GENOMIC DNA]</scope>
    <source>
        <strain evidence="3">CG2_30_40_21</strain>
    </source>
</reference>
<feature type="transmembrane region" description="Helical" evidence="1">
    <location>
        <begin position="131"/>
        <end position="150"/>
    </location>
</feature>
<accession>A0A1J5E070</accession>
<dbReference type="AlphaFoldDB" id="A0A1J5E070"/>
<evidence type="ECO:0000256" key="1">
    <source>
        <dbReference type="SAM" id="Phobius"/>
    </source>
</evidence>
<organism evidence="3 4">
    <name type="scientific">Candidatus Desantisbacteria bacterium CG2_30_40_21</name>
    <dbReference type="NCBI Taxonomy" id="1817895"/>
    <lineage>
        <taxon>Bacteria</taxon>
        <taxon>Candidatus Desantisiibacteriota</taxon>
    </lineage>
</organism>
<dbReference type="STRING" id="1817895.AUJ95_07395"/>
<comment type="caution">
    <text evidence="3">The sequence shown here is derived from an EMBL/GenBank/DDBJ whole genome shotgun (WGS) entry which is preliminary data.</text>
</comment>
<dbReference type="Proteomes" id="UP000183085">
    <property type="component" value="Unassembled WGS sequence"/>
</dbReference>
<sequence>MRILIILFLLMLSVPCYCETSGELVAKCREYDGKNITLKGEIIGEVAKRGGNAWLNISDGNYGIGVFAPISMIPVISHTGNYNAKGAVVSVAGTFHRACSEHGGGLDIHATTIKLVNHGYFFQHAIQSDRIRAVLFLGLIAIIVISLYHLKTIKGERRNEVD</sequence>
<feature type="signal peptide" evidence="2">
    <location>
        <begin position="1"/>
        <end position="18"/>
    </location>
</feature>
<keyword evidence="1" id="KW-0812">Transmembrane</keyword>
<keyword evidence="2" id="KW-0732">Signal</keyword>
<dbReference type="EMBL" id="MNYI01000191">
    <property type="protein sequence ID" value="OIP38002.1"/>
    <property type="molecule type" value="Genomic_DNA"/>
</dbReference>
<keyword evidence="1" id="KW-1133">Transmembrane helix</keyword>